<dbReference type="EMBL" id="NVOR01000008">
    <property type="protein sequence ID" value="PED84112.1"/>
    <property type="molecule type" value="Genomic_DNA"/>
</dbReference>
<feature type="transmembrane region" description="Helical" evidence="3">
    <location>
        <begin position="42"/>
        <end position="59"/>
    </location>
</feature>
<protein>
    <submittedName>
        <fullName evidence="5">EamA family transporter</fullName>
    </submittedName>
</protein>
<reference evidence="5 6" key="1">
    <citation type="submission" date="2017-09" db="EMBL/GenBank/DDBJ databases">
        <title>Large-scale bioinformatics analysis of Bacillus genomes uncovers conserved roles of natural products in bacterial physiology.</title>
        <authorList>
            <consortium name="Agbiome Team Llc"/>
            <person name="Bleich R.M."/>
            <person name="Grubbs K.J."/>
            <person name="Santa Maria K.C."/>
            <person name="Allen S.E."/>
            <person name="Farag S."/>
            <person name="Shank E.A."/>
            <person name="Bowers A."/>
        </authorList>
    </citation>
    <scope>NUCLEOTIDE SEQUENCE [LARGE SCALE GENOMIC DNA]</scope>
    <source>
        <strain evidence="5 6">AFS092012</strain>
    </source>
</reference>
<dbReference type="RefSeq" id="WP_097897510.1">
    <property type="nucleotide sequence ID" value="NZ_NVOR01000008.1"/>
</dbReference>
<dbReference type="GO" id="GO:0016020">
    <property type="term" value="C:membrane"/>
    <property type="evidence" value="ECO:0007669"/>
    <property type="project" value="InterPro"/>
</dbReference>
<evidence type="ECO:0000313" key="5">
    <source>
        <dbReference type="EMBL" id="PED84112.1"/>
    </source>
</evidence>
<dbReference type="PANTHER" id="PTHR12715:SF4">
    <property type="entry name" value="EAMA DOMAIN-CONTAINING PROTEIN"/>
    <property type="match status" value="1"/>
</dbReference>
<dbReference type="Proteomes" id="UP000221020">
    <property type="component" value="Unassembled WGS sequence"/>
</dbReference>
<keyword evidence="3" id="KW-0812">Transmembrane</keyword>
<dbReference type="PANTHER" id="PTHR12715">
    <property type="entry name" value="TRANSPORTER, DRUG/METABOLITE EXPORTER FAMILY"/>
    <property type="match status" value="1"/>
</dbReference>
<evidence type="ECO:0000256" key="2">
    <source>
        <dbReference type="ARBA" id="ARBA00007362"/>
    </source>
</evidence>
<evidence type="ECO:0000256" key="3">
    <source>
        <dbReference type="SAM" id="Phobius"/>
    </source>
</evidence>
<dbReference type="InterPro" id="IPR052756">
    <property type="entry name" value="Alkyne_AA_exporter"/>
</dbReference>
<keyword evidence="3" id="KW-1133">Transmembrane helix</keyword>
<evidence type="ECO:0000256" key="1">
    <source>
        <dbReference type="ARBA" id="ARBA00004127"/>
    </source>
</evidence>
<dbReference type="InterPro" id="IPR037185">
    <property type="entry name" value="EmrE-like"/>
</dbReference>
<feature type="transmembrane region" description="Helical" evidence="3">
    <location>
        <begin position="211"/>
        <end position="235"/>
    </location>
</feature>
<comment type="subcellular location">
    <subcellularLocation>
        <location evidence="1">Endomembrane system</location>
        <topology evidence="1">Multi-pass membrane protein</topology>
    </subcellularLocation>
</comment>
<feature type="transmembrane region" description="Helical" evidence="3">
    <location>
        <begin position="247"/>
        <end position="263"/>
    </location>
</feature>
<feature type="transmembrane region" description="Helical" evidence="3">
    <location>
        <begin position="269"/>
        <end position="287"/>
    </location>
</feature>
<sequence length="301" mass="32851">MQNKKWDFRILSAHGLTIILWGTAFPGIRIGLEAYTPEHLTLLRLLIASFMLLIFACINKMHLPELKDIPIIFILGALGFIVYHIALNYGEQSVSAGPASLIVSVTPIFTASLAFIFFSEKLKLNGWIGGVISLIGVAFLSLGDGDLLHLNSGVLFILLAAFSESLFFVFQKSYLKKYGFLSFTTYTIWAGTICMLIFLPGIDQEIINAPIGVTLSAVYLGLFPTVLPYIALAYITSHTGSSEATSSLYLTPVIACFVAWIWLGEVPTFISIVGGGITIIGVLIAHVTGEKDCYKQNENTL</sequence>
<organism evidence="5 6">
    <name type="scientific">Bacillus pseudomycoides</name>
    <dbReference type="NCBI Taxonomy" id="64104"/>
    <lineage>
        <taxon>Bacteria</taxon>
        <taxon>Bacillati</taxon>
        <taxon>Bacillota</taxon>
        <taxon>Bacilli</taxon>
        <taxon>Bacillales</taxon>
        <taxon>Bacillaceae</taxon>
        <taxon>Bacillus</taxon>
        <taxon>Bacillus cereus group</taxon>
    </lineage>
</organism>
<feature type="transmembrane region" description="Helical" evidence="3">
    <location>
        <begin position="124"/>
        <end position="142"/>
    </location>
</feature>
<feature type="transmembrane region" description="Helical" evidence="3">
    <location>
        <begin position="148"/>
        <end position="168"/>
    </location>
</feature>
<feature type="transmembrane region" description="Helical" evidence="3">
    <location>
        <begin position="71"/>
        <end position="90"/>
    </location>
</feature>
<feature type="domain" description="EamA" evidence="4">
    <location>
        <begin position="152"/>
        <end position="284"/>
    </location>
</feature>
<comment type="similarity">
    <text evidence="2">Belongs to the EamA transporter family.</text>
</comment>
<dbReference type="AlphaFoldDB" id="A0AA91VFS5"/>
<dbReference type="InterPro" id="IPR000620">
    <property type="entry name" value="EamA_dom"/>
</dbReference>
<name>A0AA91VFS5_9BACI</name>
<comment type="caution">
    <text evidence="5">The sequence shown here is derived from an EMBL/GenBank/DDBJ whole genome shotgun (WGS) entry which is preliminary data.</text>
</comment>
<dbReference type="SUPFAM" id="SSF103481">
    <property type="entry name" value="Multidrug resistance efflux transporter EmrE"/>
    <property type="match status" value="2"/>
</dbReference>
<evidence type="ECO:0000259" key="4">
    <source>
        <dbReference type="Pfam" id="PF00892"/>
    </source>
</evidence>
<gene>
    <name evidence="5" type="ORF">CON65_03200</name>
</gene>
<feature type="domain" description="EamA" evidence="4">
    <location>
        <begin position="17"/>
        <end position="141"/>
    </location>
</feature>
<accession>A0AA91VFS5</accession>
<feature type="transmembrane region" description="Helical" evidence="3">
    <location>
        <begin position="180"/>
        <end position="199"/>
    </location>
</feature>
<evidence type="ECO:0000313" key="6">
    <source>
        <dbReference type="Proteomes" id="UP000221020"/>
    </source>
</evidence>
<proteinExistence type="inferred from homology"/>
<keyword evidence="3" id="KW-0472">Membrane</keyword>
<feature type="transmembrane region" description="Helical" evidence="3">
    <location>
        <begin position="96"/>
        <end position="117"/>
    </location>
</feature>
<dbReference type="Pfam" id="PF00892">
    <property type="entry name" value="EamA"/>
    <property type="match status" value="2"/>
</dbReference>